<dbReference type="InterPro" id="IPR002156">
    <property type="entry name" value="RNaseH_domain"/>
</dbReference>
<accession>A0AAV0CX14</accession>
<sequence>MGFHNSGGWIGWRNLWDAQVPPKFKYLSWQILDGTLPSVENLRKKGVLIDGGCKLCGLPGEDSDHALRSCSKAEEVWQLVGINTGGPQMELNQWLRQQLEREDAGARCRVLAIIWSLWKRRNHAVWKDEMQEADGVLRRAEGMLGAWQQVRKSQANMQAGRKCNEGERWQRPTGVCLKINVDGAVNDGRGIRSWGWVVRDAERAFIKARGASVSAEWTAEEIEAMGVRDAIIYAKEAGWRNVQVETDALTVVHGISKTEGSTYVNLIFDDIRKLLET</sequence>
<dbReference type="Proteomes" id="UP001152523">
    <property type="component" value="Unassembled WGS sequence"/>
</dbReference>
<dbReference type="Pfam" id="PF13456">
    <property type="entry name" value="RVT_3"/>
    <property type="match status" value="1"/>
</dbReference>
<dbReference type="InterPro" id="IPR036397">
    <property type="entry name" value="RNaseH_sf"/>
</dbReference>
<dbReference type="PANTHER" id="PTHR47074:SF48">
    <property type="entry name" value="POLYNUCLEOTIDYL TRANSFERASE, RIBONUCLEASE H-LIKE SUPERFAMILY PROTEIN"/>
    <property type="match status" value="1"/>
</dbReference>
<dbReference type="InterPro" id="IPR026960">
    <property type="entry name" value="RVT-Znf"/>
</dbReference>
<feature type="domain" description="Reverse transcriptase zinc-binding" evidence="2">
    <location>
        <begin position="12"/>
        <end position="77"/>
    </location>
</feature>
<dbReference type="InterPro" id="IPR012337">
    <property type="entry name" value="RNaseH-like_sf"/>
</dbReference>
<dbReference type="InterPro" id="IPR052929">
    <property type="entry name" value="RNase_H-like_EbsB-rel"/>
</dbReference>
<comment type="caution">
    <text evidence="3">The sequence shown here is derived from an EMBL/GenBank/DDBJ whole genome shotgun (WGS) entry which is preliminary data.</text>
</comment>
<gene>
    <name evidence="3" type="ORF">CEPIT_LOCUS10171</name>
</gene>
<dbReference type="GO" id="GO:0004523">
    <property type="term" value="F:RNA-DNA hybrid ribonuclease activity"/>
    <property type="evidence" value="ECO:0007669"/>
    <property type="project" value="InterPro"/>
</dbReference>
<dbReference type="AlphaFoldDB" id="A0AAV0CX14"/>
<reference evidence="3" key="1">
    <citation type="submission" date="2022-07" db="EMBL/GenBank/DDBJ databases">
        <authorList>
            <person name="Macas J."/>
            <person name="Novak P."/>
            <person name="Neumann P."/>
        </authorList>
    </citation>
    <scope>NUCLEOTIDE SEQUENCE</scope>
</reference>
<evidence type="ECO:0000313" key="4">
    <source>
        <dbReference type="Proteomes" id="UP001152523"/>
    </source>
</evidence>
<dbReference type="Gene3D" id="3.30.420.10">
    <property type="entry name" value="Ribonuclease H-like superfamily/Ribonuclease H"/>
    <property type="match status" value="1"/>
</dbReference>
<evidence type="ECO:0000313" key="3">
    <source>
        <dbReference type="EMBL" id="CAH9087489.1"/>
    </source>
</evidence>
<protein>
    <recommendedName>
        <fullName evidence="5">RNase H type-1 domain-containing protein</fullName>
    </recommendedName>
</protein>
<organism evidence="3 4">
    <name type="scientific">Cuscuta epithymum</name>
    <dbReference type="NCBI Taxonomy" id="186058"/>
    <lineage>
        <taxon>Eukaryota</taxon>
        <taxon>Viridiplantae</taxon>
        <taxon>Streptophyta</taxon>
        <taxon>Embryophyta</taxon>
        <taxon>Tracheophyta</taxon>
        <taxon>Spermatophyta</taxon>
        <taxon>Magnoliopsida</taxon>
        <taxon>eudicotyledons</taxon>
        <taxon>Gunneridae</taxon>
        <taxon>Pentapetalae</taxon>
        <taxon>asterids</taxon>
        <taxon>lamiids</taxon>
        <taxon>Solanales</taxon>
        <taxon>Convolvulaceae</taxon>
        <taxon>Cuscuteae</taxon>
        <taxon>Cuscuta</taxon>
        <taxon>Cuscuta subgen. Cuscuta</taxon>
    </lineage>
</organism>
<dbReference type="SUPFAM" id="SSF53098">
    <property type="entry name" value="Ribonuclease H-like"/>
    <property type="match status" value="1"/>
</dbReference>
<dbReference type="EMBL" id="CAMAPF010000058">
    <property type="protein sequence ID" value="CAH9087489.1"/>
    <property type="molecule type" value="Genomic_DNA"/>
</dbReference>
<dbReference type="Pfam" id="PF13966">
    <property type="entry name" value="zf-RVT"/>
    <property type="match status" value="1"/>
</dbReference>
<dbReference type="PANTHER" id="PTHR47074">
    <property type="entry name" value="BNAC02G40300D PROTEIN"/>
    <property type="match status" value="1"/>
</dbReference>
<name>A0AAV0CX14_9ASTE</name>
<dbReference type="InterPro" id="IPR044730">
    <property type="entry name" value="RNase_H-like_dom_plant"/>
</dbReference>
<feature type="domain" description="RNase H type-1" evidence="1">
    <location>
        <begin position="180"/>
        <end position="276"/>
    </location>
</feature>
<proteinExistence type="predicted"/>
<dbReference type="GO" id="GO:0003676">
    <property type="term" value="F:nucleic acid binding"/>
    <property type="evidence" value="ECO:0007669"/>
    <property type="project" value="InterPro"/>
</dbReference>
<evidence type="ECO:0000259" key="2">
    <source>
        <dbReference type="Pfam" id="PF13966"/>
    </source>
</evidence>
<evidence type="ECO:0000259" key="1">
    <source>
        <dbReference type="Pfam" id="PF13456"/>
    </source>
</evidence>
<evidence type="ECO:0008006" key="5">
    <source>
        <dbReference type="Google" id="ProtNLM"/>
    </source>
</evidence>
<keyword evidence="4" id="KW-1185">Reference proteome</keyword>
<dbReference type="CDD" id="cd06222">
    <property type="entry name" value="RNase_H_like"/>
    <property type="match status" value="1"/>
</dbReference>